<comment type="caution">
    <text evidence="5">The sequence shown here is derived from an EMBL/GenBank/DDBJ whole genome shotgun (WGS) entry which is preliminary data.</text>
</comment>
<reference evidence="5" key="1">
    <citation type="submission" date="2021-11" db="EMBL/GenBank/DDBJ databases">
        <authorList>
            <person name="Schell T."/>
        </authorList>
    </citation>
    <scope>NUCLEOTIDE SEQUENCE</scope>
    <source>
        <strain evidence="5">M5</strain>
    </source>
</reference>
<evidence type="ECO:0000256" key="1">
    <source>
        <dbReference type="ARBA" id="ARBA00004906"/>
    </source>
</evidence>
<dbReference type="FunFam" id="1.25.40.420:FF:000008">
    <property type="entry name" value="BTB/POZ domain-containing protein POB1"/>
    <property type="match status" value="1"/>
</dbReference>
<evidence type="ECO:0000313" key="6">
    <source>
        <dbReference type="Proteomes" id="UP000789390"/>
    </source>
</evidence>
<dbReference type="SMART" id="SM00225">
    <property type="entry name" value="BTB"/>
    <property type="match status" value="1"/>
</dbReference>
<name>A0A8J2RIE1_9CRUS</name>
<dbReference type="SUPFAM" id="SSF54695">
    <property type="entry name" value="POZ domain"/>
    <property type="match status" value="1"/>
</dbReference>
<dbReference type="EMBL" id="CAKKLH010000113">
    <property type="protein sequence ID" value="CAH0103713.1"/>
    <property type="molecule type" value="Genomic_DNA"/>
</dbReference>
<feature type="domain" description="BTB" evidence="4">
    <location>
        <begin position="61"/>
        <end position="156"/>
    </location>
</feature>
<evidence type="ECO:0000313" key="5">
    <source>
        <dbReference type="EMBL" id="CAH0103713.1"/>
    </source>
</evidence>
<dbReference type="OrthoDB" id="6335872at2759"/>
<feature type="compositionally biased region" description="Polar residues" evidence="3">
    <location>
        <begin position="1"/>
        <end position="17"/>
    </location>
</feature>
<dbReference type="InterPro" id="IPR000210">
    <property type="entry name" value="BTB/POZ_dom"/>
</dbReference>
<dbReference type="AlphaFoldDB" id="A0A8J2RIE1"/>
<accession>A0A8J2RIE1</accession>
<comment type="pathway">
    <text evidence="1">Protein modification; protein ubiquitination.</text>
</comment>
<dbReference type="FunFam" id="3.30.710.10:FF:000369">
    <property type="entry name" value="BTB/POZ domain-containing protein, putative"/>
    <property type="match status" value="1"/>
</dbReference>
<dbReference type="InterPro" id="IPR011333">
    <property type="entry name" value="SKP1/BTB/POZ_sf"/>
</dbReference>
<dbReference type="Gene3D" id="1.25.40.420">
    <property type="match status" value="1"/>
</dbReference>
<proteinExistence type="predicted"/>
<dbReference type="SMART" id="SM00875">
    <property type="entry name" value="BACK"/>
    <property type="match status" value="1"/>
</dbReference>
<keyword evidence="6" id="KW-1185">Reference proteome</keyword>
<keyword evidence="2" id="KW-0833">Ubl conjugation pathway</keyword>
<dbReference type="InterPro" id="IPR011705">
    <property type="entry name" value="BACK"/>
</dbReference>
<gene>
    <name evidence="5" type="ORF">DGAL_LOCUS6296</name>
</gene>
<dbReference type="Pfam" id="PF07707">
    <property type="entry name" value="BACK"/>
    <property type="match status" value="1"/>
</dbReference>
<dbReference type="PANTHER" id="PTHR45774">
    <property type="entry name" value="BTB/POZ DOMAIN-CONTAINING"/>
    <property type="match status" value="1"/>
</dbReference>
<dbReference type="Pfam" id="PF00651">
    <property type="entry name" value="BTB"/>
    <property type="match status" value="1"/>
</dbReference>
<dbReference type="Proteomes" id="UP000789390">
    <property type="component" value="Unassembled WGS sequence"/>
</dbReference>
<dbReference type="PROSITE" id="PS50097">
    <property type="entry name" value="BTB"/>
    <property type="match status" value="1"/>
</dbReference>
<evidence type="ECO:0000256" key="2">
    <source>
        <dbReference type="ARBA" id="ARBA00022786"/>
    </source>
</evidence>
<dbReference type="GO" id="GO:0005829">
    <property type="term" value="C:cytosol"/>
    <property type="evidence" value="ECO:0007669"/>
    <property type="project" value="TreeGrafter"/>
</dbReference>
<dbReference type="PANTHER" id="PTHR45774:SF4">
    <property type="entry name" value="AXUNDEAD, ISOFORM F"/>
    <property type="match status" value="1"/>
</dbReference>
<dbReference type="Gene3D" id="3.30.710.10">
    <property type="entry name" value="Potassium Channel Kv1.1, Chain A"/>
    <property type="match status" value="1"/>
</dbReference>
<evidence type="ECO:0000259" key="4">
    <source>
        <dbReference type="PROSITE" id="PS50097"/>
    </source>
</evidence>
<evidence type="ECO:0000256" key="3">
    <source>
        <dbReference type="SAM" id="MobiDB-lite"/>
    </source>
</evidence>
<protein>
    <recommendedName>
        <fullName evidence="4">BTB domain-containing protein</fullName>
    </recommendedName>
</protein>
<feature type="region of interest" description="Disordered" evidence="3">
    <location>
        <begin position="1"/>
        <end position="31"/>
    </location>
</feature>
<organism evidence="5 6">
    <name type="scientific">Daphnia galeata</name>
    <dbReference type="NCBI Taxonomy" id="27404"/>
    <lineage>
        <taxon>Eukaryota</taxon>
        <taxon>Metazoa</taxon>
        <taxon>Ecdysozoa</taxon>
        <taxon>Arthropoda</taxon>
        <taxon>Crustacea</taxon>
        <taxon>Branchiopoda</taxon>
        <taxon>Diplostraca</taxon>
        <taxon>Cladocera</taxon>
        <taxon>Anomopoda</taxon>
        <taxon>Daphniidae</taxon>
        <taxon>Daphnia</taxon>
    </lineage>
</organism>
<dbReference type="GO" id="GO:0022008">
    <property type="term" value="P:neurogenesis"/>
    <property type="evidence" value="ECO:0007669"/>
    <property type="project" value="TreeGrafter"/>
</dbReference>
<sequence length="433" mass="48822">MGLLSSKNRTSSLNKSAFSRAKTSKGLETNTDCKAQLGKLHSLSKMQSDSGNESAGTEDDDDVIFHVGLDTVMRIPAKRSVLSKKNEVFQAMFCGPYTQARENLRRRQASVNGEILIPQNHLVSSHPDHIYDPDVDGRAFKNLISFLYGETVELRTVTTAMETLHAAEKYLCDGLMKMCATYLAGQLNIDNVLHIYQRTCMYPEAGNRESVFAEVNNQPSAPPLEEFNTPNNVESPSQAYANEHEQSRSSWCSFLLNSCLEFIDKNASAVLRSEEFEELDVGKVESIVVRDGLHLHNEIEVLTALIRWSVFECHRRQLDPRANNQRFVLGHLVWHVRFSIMSSAELQQAMTILDALEFKEFVTTLQTCGNNSQLANRLRDNYPLTVTKPRMYLTSKVDTVNKSVPVDDQTVSSSNRKTCLTEKFFVCLACIFE</sequence>